<evidence type="ECO:0000313" key="3">
    <source>
        <dbReference type="Proteomes" id="UP000055024"/>
    </source>
</evidence>
<sequence length="84" mass="9903">MEYSHITYYVINYENDGNDVCMKAALERMLHFRRIVFLCSFVAMIILLLKRKKMTCENEINSNTSELVNLNDSAQISVEFYPKK</sequence>
<keyword evidence="1" id="KW-0812">Transmembrane</keyword>
<dbReference type="AlphaFoldDB" id="A0A0V1I8B5"/>
<feature type="transmembrane region" description="Helical" evidence="1">
    <location>
        <begin position="32"/>
        <end position="49"/>
    </location>
</feature>
<keyword evidence="1" id="KW-0472">Membrane</keyword>
<name>A0A0V1I8B5_9BILA</name>
<evidence type="ECO:0000313" key="2">
    <source>
        <dbReference type="EMBL" id="KRZ19101.1"/>
    </source>
</evidence>
<keyword evidence="3" id="KW-1185">Reference proteome</keyword>
<reference evidence="2 3" key="1">
    <citation type="submission" date="2015-01" db="EMBL/GenBank/DDBJ databases">
        <title>Evolution of Trichinella species and genotypes.</title>
        <authorList>
            <person name="Korhonen P.K."/>
            <person name="Edoardo P."/>
            <person name="Giuseppe L.R."/>
            <person name="Gasser R.B."/>
        </authorList>
    </citation>
    <scope>NUCLEOTIDE SEQUENCE [LARGE SCALE GENOMIC DNA]</scope>
    <source>
        <strain evidence="2">ISS1029</strain>
    </source>
</reference>
<dbReference type="Proteomes" id="UP000055024">
    <property type="component" value="Unassembled WGS sequence"/>
</dbReference>
<proteinExistence type="predicted"/>
<protein>
    <submittedName>
        <fullName evidence="2">Uncharacterized protein</fullName>
    </submittedName>
</protein>
<organism evidence="2 3">
    <name type="scientific">Trichinella zimbabwensis</name>
    <dbReference type="NCBI Taxonomy" id="268475"/>
    <lineage>
        <taxon>Eukaryota</taxon>
        <taxon>Metazoa</taxon>
        <taxon>Ecdysozoa</taxon>
        <taxon>Nematoda</taxon>
        <taxon>Enoplea</taxon>
        <taxon>Dorylaimia</taxon>
        <taxon>Trichinellida</taxon>
        <taxon>Trichinellidae</taxon>
        <taxon>Trichinella</taxon>
    </lineage>
</organism>
<keyword evidence="1" id="KW-1133">Transmembrane helix</keyword>
<dbReference type="EMBL" id="JYDP01000001">
    <property type="protein sequence ID" value="KRZ19101.1"/>
    <property type="molecule type" value="Genomic_DNA"/>
</dbReference>
<gene>
    <name evidence="2" type="ORF">T11_18120</name>
</gene>
<accession>A0A0V1I8B5</accession>
<evidence type="ECO:0000256" key="1">
    <source>
        <dbReference type="SAM" id="Phobius"/>
    </source>
</evidence>
<comment type="caution">
    <text evidence="2">The sequence shown here is derived from an EMBL/GenBank/DDBJ whole genome shotgun (WGS) entry which is preliminary data.</text>
</comment>